<dbReference type="AlphaFoldDB" id="A0ABD5PNH2"/>
<reference evidence="1 2" key="1">
    <citation type="journal article" date="2019" name="Int. J. Syst. Evol. Microbiol.">
        <title>The Global Catalogue of Microorganisms (GCM) 10K type strain sequencing project: providing services to taxonomists for standard genome sequencing and annotation.</title>
        <authorList>
            <consortium name="The Broad Institute Genomics Platform"/>
            <consortium name="The Broad Institute Genome Sequencing Center for Infectious Disease"/>
            <person name="Wu L."/>
            <person name="Ma J."/>
        </authorList>
    </citation>
    <scope>NUCLEOTIDE SEQUENCE [LARGE SCALE GENOMIC DNA]</scope>
    <source>
        <strain evidence="1 2">WLHS5</strain>
    </source>
</reference>
<dbReference type="EMBL" id="JBHSFA010000005">
    <property type="protein sequence ID" value="MFC4542145.1"/>
    <property type="molecule type" value="Genomic_DNA"/>
</dbReference>
<sequence length="180" mass="20425">MAIAGEHAPEFLGERPARASFWSDGDTYLRRVSSDGEPTYNTFTPPDDFIASWFYWTNTVPFGGRGASAKRFFRAVFEGVPTAVAERSSATDRPRYRLFNDASTPRSDARYFRSQFEPRNVRSITLDASVDDRGIVRSFHNRYLGEVDDVTVTVQRSVDYAAINETAVGRPTWYDRAIDE</sequence>
<comment type="caution">
    <text evidence="1">The sequence shown here is derived from an EMBL/GenBank/DDBJ whole genome shotgun (WGS) entry which is preliminary data.</text>
</comment>
<accession>A0ABD5PNH2</accession>
<keyword evidence="2" id="KW-1185">Reference proteome</keyword>
<organism evidence="1 2">
    <name type="scientific">Halosolutus amylolyticus</name>
    <dbReference type="NCBI Taxonomy" id="2932267"/>
    <lineage>
        <taxon>Archaea</taxon>
        <taxon>Methanobacteriati</taxon>
        <taxon>Methanobacteriota</taxon>
        <taxon>Stenosarchaea group</taxon>
        <taxon>Halobacteria</taxon>
        <taxon>Halobacteriales</taxon>
        <taxon>Natrialbaceae</taxon>
        <taxon>Halosolutus</taxon>
    </lineage>
</organism>
<dbReference type="RefSeq" id="WP_250141548.1">
    <property type="nucleotide sequence ID" value="NZ_JBHSFA010000005.1"/>
</dbReference>
<evidence type="ECO:0000313" key="2">
    <source>
        <dbReference type="Proteomes" id="UP001595898"/>
    </source>
</evidence>
<gene>
    <name evidence="1" type="ORF">ACFO5R_09415</name>
</gene>
<evidence type="ECO:0008006" key="3">
    <source>
        <dbReference type="Google" id="ProtNLM"/>
    </source>
</evidence>
<dbReference type="Proteomes" id="UP001595898">
    <property type="component" value="Unassembled WGS sequence"/>
</dbReference>
<evidence type="ECO:0000313" key="1">
    <source>
        <dbReference type="EMBL" id="MFC4542145.1"/>
    </source>
</evidence>
<protein>
    <recommendedName>
        <fullName evidence="3">DUF2961 domain-containing protein</fullName>
    </recommendedName>
</protein>
<proteinExistence type="predicted"/>
<name>A0ABD5PNH2_9EURY</name>